<dbReference type="Proteomes" id="UP001732700">
    <property type="component" value="Chromosome 7C"/>
</dbReference>
<sequence length="275" mass="31316">MTQQLPRRKYISGRSYASNPWLQGFSRPPPVSSSVAELLEQFLRTKSADELQNPWIDHTEPRLVIVDGLTIRKQLVGEIPLDHELGTALIRRWSQIDRETEDECPYISYKHVVKLDFSTLALAETDVVGILHIQKQFIGGEIPYPIESCQFFFVLAILEEGWTVYVWDMLGRAIHVLDPRAGTFGYSQGKKEHHELIVARLHDALFSSFTELFAGWPIQKSGWGTTFPRITDTNFSRGESAFAALHILMYYDGERLRAPLTKFSVSKTRSTATSV</sequence>
<keyword evidence="2" id="KW-1185">Reference proteome</keyword>
<protein>
    <submittedName>
        <fullName evidence="1">Uncharacterized protein</fullName>
    </submittedName>
</protein>
<organism evidence="1 2">
    <name type="scientific">Avena sativa</name>
    <name type="common">Oat</name>
    <dbReference type="NCBI Taxonomy" id="4498"/>
    <lineage>
        <taxon>Eukaryota</taxon>
        <taxon>Viridiplantae</taxon>
        <taxon>Streptophyta</taxon>
        <taxon>Embryophyta</taxon>
        <taxon>Tracheophyta</taxon>
        <taxon>Spermatophyta</taxon>
        <taxon>Magnoliopsida</taxon>
        <taxon>Liliopsida</taxon>
        <taxon>Poales</taxon>
        <taxon>Poaceae</taxon>
        <taxon>BOP clade</taxon>
        <taxon>Pooideae</taxon>
        <taxon>Poodae</taxon>
        <taxon>Poeae</taxon>
        <taxon>Poeae Chloroplast Group 1 (Aveneae type)</taxon>
        <taxon>Aveninae</taxon>
        <taxon>Avena</taxon>
    </lineage>
</organism>
<dbReference type="EnsemblPlants" id="AVESA.00010b.r2.7CG0690370.1">
    <property type="protein sequence ID" value="AVESA.00010b.r2.7CG0690370.1.CDS"/>
    <property type="gene ID" value="AVESA.00010b.r2.7CG0690370"/>
</dbReference>
<proteinExistence type="predicted"/>
<name>A0ACD5ZY10_AVESA</name>
<reference evidence="1" key="2">
    <citation type="submission" date="2025-09" db="UniProtKB">
        <authorList>
            <consortium name="EnsemblPlants"/>
        </authorList>
    </citation>
    <scope>IDENTIFICATION</scope>
</reference>
<evidence type="ECO:0000313" key="1">
    <source>
        <dbReference type="EnsemblPlants" id="AVESA.00010b.r2.7CG0690370.1.CDS"/>
    </source>
</evidence>
<reference evidence="1" key="1">
    <citation type="submission" date="2021-05" db="EMBL/GenBank/DDBJ databases">
        <authorList>
            <person name="Scholz U."/>
            <person name="Mascher M."/>
            <person name="Fiebig A."/>
        </authorList>
    </citation>
    <scope>NUCLEOTIDE SEQUENCE [LARGE SCALE GENOMIC DNA]</scope>
</reference>
<evidence type="ECO:0000313" key="2">
    <source>
        <dbReference type="Proteomes" id="UP001732700"/>
    </source>
</evidence>
<accession>A0ACD5ZY10</accession>